<dbReference type="AlphaFoldDB" id="A0A645AIK4"/>
<feature type="domain" description="Polymerase/histidinol phosphatase N-terminal" evidence="8">
    <location>
        <begin position="3"/>
        <end position="84"/>
    </location>
</feature>
<evidence type="ECO:0000256" key="3">
    <source>
        <dbReference type="ARBA" id="ARBA00013085"/>
    </source>
</evidence>
<dbReference type="PANTHER" id="PTHR21039">
    <property type="entry name" value="HISTIDINOL PHOSPHATASE-RELATED"/>
    <property type="match status" value="1"/>
</dbReference>
<accession>A0A645AIK4</accession>
<organism evidence="9">
    <name type="scientific">bioreactor metagenome</name>
    <dbReference type="NCBI Taxonomy" id="1076179"/>
    <lineage>
        <taxon>unclassified sequences</taxon>
        <taxon>metagenomes</taxon>
        <taxon>ecological metagenomes</taxon>
    </lineage>
</organism>
<comment type="catalytic activity">
    <reaction evidence="7">
        <text>L-histidinol phosphate + H2O = L-histidinol + phosphate</text>
        <dbReference type="Rhea" id="RHEA:14465"/>
        <dbReference type="ChEBI" id="CHEBI:15377"/>
        <dbReference type="ChEBI" id="CHEBI:43474"/>
        <dbReference type="ChEBI" id="CHEBI:57699"/>
        <dbReference type="ChEBI" id="CHEBI:57980"/>
        <dbReference type="EC" id="3.1.3.15"/>
    </reaction>
</comment>
<evidence type="ECO:0000256" key="4">
    <source>
        <dbReference type="ARBA" id="ARBA00022605"/>
    </source>
</evidence>
<keyword evidence="5 9" id="KW-0378">Hydrolase</keyword>
<dbReference type="InterPro" id="IPR003141">
    <property type="entry name" value="Pol/His_phosphatase_N"/>
</dbReference>
<keyword evidence="6" id="KW-0368">Histidine biosynthesis</keyword>
<keyword evidence="4" id="KW-0028">Amino-acid biosynthesis</keyword>
<evidence type="ECO:0000256" key="2">
    <source>
        <dbReference type="ARBA" id="ARBA00009152"/>
    </source>
</evidence>
<evidence type="ECO:0000256" key="7">
    <source>
        <dbReference type="ARBA" id="ARBA00049158"/>
    </source>
</evidence>
<dbReference type="InterPro" id="IPR004013">
    <property type="entry name" value="PHP_dom"/>
</dbReference>
<dbReference type="InterPro" id="IPR016195">
    <property type="entry name" value="Pol/histidinol_Pase-like"/>
</dbReference>
<dbReference type="PANTHER" id="PTHR21039:SF0">
    <property type="entry name" value="HISTIDINOL-PHOSPHATASE"/>
    <property type="match status" value="1"/>
</dbReference>
<comment type="caution">
    <text evidence="9">The sequence shown here is derived from an EMBL/GenBank/DDBJ whole genome shotgun (WGS) entry which is preliminary data.</text>
</comment>
<dbReference type="GO" id="GO:0000105">
    <property type="term" value="P:L-histidine biosynthetic process"/>
    <property type="evidence" value="ECO:0007669"/>
    <property type="project" value="UniProtKB-UniPathway"/>
</dbReference>
<dbReference type="SMART" id="SM00481">
    <property type="entry name" value="POLIIIAc"/>
    <property type="match status" value="1"/>
</dbReference>
<dbReference type="GO" id="GO:0004401">
    <property type="term" value="F:histidinol-phosphatase activity"/>
    <property type="evidence" value="ECO:0007669"/>
    <property type="project" value="UniProtKB-EC"/>
</dbReference>
<name>A0A645AIK4_9ZZZZ</name>
<comment type="similarity">
    <text evidence="2">Belongs to the PHP hydrolase family. HisK subfamily.</text>
</comment>
<dbReference type="NCBIfam" id="TIGR01856">
    <property type="entry name" value="hisJ_fam"/>
    <property type="match status" value="1"/>
</dbReference>
<evidence type="ECO:0000256" key="5">
    <source>
        <dbReference type="ARBA" id="ARBA00022801"/>
    </source>
</evidence>
<protein>
    <recommendedName>
        <fullName evidence="3">histidinol-phosphatase</fullName>
        <ecNumber evidence="3">3.1.3.15</ecNumber>
    </recommendedName>
</protein>
<dbReference type="Pfam" id="PF02811">
    <property type="entry name" value="PHP"/>
    <property type="match status" value="1"/>
</dbReference>
<comment type="pathway">
    <text evidence="1">Amino-acid biosynthesis; L-histidine biosynthesis; L-histidine from 5-phospho-alpha-D-ribose 1-diphosphate: step 8/9.</text>
</comment>
<dbReference type="Gene3D" id="3.20.20.140">
    <property type="entry name" value="Metal-dependent hydrolases"/>
    <property type="match status" value="1"/>
</dbReference>
<dbReference type="UniPathway" id="UPA00031">
    <property type="reaction ID" value="UER00013"/>
</dbReference>
<evidence type="ECO:0000313" key="9">
    <source>
        <dbReference type="EMBL" id="MPM53045.1"/>
    </source>
</evidence>
<evidence type="ECO:0000259" key="8">
    <source>
        <dbReference type="SMART" id="SM00481"/>
    </source>
</evidence>
<gene>
    <name evidence="9" type="primary">hisK_18</name>
    <name evidence="9" type="ORF">SDC9_99809</name>
</gene>
<evidence type="ECO:0000256" key="6">
    <source>
        <dbReference type="ARBA" id="ARBA00023102"/>
    </source>
</evidence>
<evidence type="ECO:0000256" key="1">
    <source>
        <dbReference type="ARBA" id="ARBA00004970"/>
    </source>
</evidence>
<dbReference type="InterPro" id="IPR010140">
    <property type="entry name" value="Histidinol_P_phosphatase_HisJ"/>
</dbReference>
<reference evidence="9" key="1">
    <citation type="submission" date="2019-08" db="EMBL/GenBank/DDBJ databases">
        <authorList>
            <person name="Kucharzyk K."/>
            <person name="Murdoch R.W."/>
            <person name="Higgins S."/>
            <person name="Loffler F."/>
        </authorList>
    </citation>
    <scope>NUCLEOTIDE SEQUENCE</scope>
</reference>
<dbReference type="EMBL" id="VSSQ01014147">
    <property type="protein sequence ID" value="MPM53045.1"/>
    <property type="molecule type" value="Genomic_DNA"/>
</dbReference>
<dbReference type="SUPFAM" id="SSF89550">
    <property type="entry name" value="PHP domain-like"/>
    <property type="match status" value="1"/>
</dbReference>
<dbReference type="EC" id="3.1.3.15" evidence="3"/>
<sequence length="264" mass="30934">MFYDYHMHSSFSNDSKTDMEEMVKKSIELGLNEICFTDHVDYDLDTDFDWGIDYDKYFERLNFLQNKYHKEISIKKGIELGLQKQITQKCSEDACKYPFDFIIGSTHRFDKLDAEDKRHYESVSIQEACEHYFEQELLNLKGFKNCDAVGHMDFVLRYCPGAVEYFSYSKFADVLDEILREIINSGRGLECNTSKFVAKNMINPNLEIFKRYFELGGEIVTFGSDAHTPNRIGEGFNEISEKLKSIGLKYYAVYRNHVPEFLKV</sequence>
<proteinExistence type="inferred from homology"/>
<dbReference type="GO" id="GO:0005737">
    <property type="term" value="C:cytoplasm"/>
    <property type="evidence" value="ECO:0007669"/>
    <property type="project" value="TreeGrafter"/>
</dbReference>